<feature type="transmembrane region" description="Helical" evidence="2">
    <location>
        <begin position="43"/>
        <end position="62"/>
    </location>
</feature>
<dbReference type="EMBL" id="JBHUIY010000018">
    <property type="protein sequence ID" value="MFD2234250.1"/>
    <property type="molecule type" value="Genomic_DNA"/>
</dbReference>
<feature type="compositionally biased region" description="Low complexity" evidence="1">
    <location>
        <begin position="72"/>
        <end position="82"/>
    </location>
</feature>
<keyword evidence="2" id="KW-1133">Transmembrane helix</keyword>
<comment type="caution">
    <text evidence="3">The sequence shown here is derived from an EMBL/GenBank/DDBJ whole genome shotgun (WGS) entry which is preliminary data.</text>
</comment>
<evidence type="ECO:0000313" key="4">
    <source>
        <dbReference type="Proteomes" id="UP001597296"/>
    </source>
</evidence>
<evidence type="ECO:0000313" key="3">
    <source>
        <dbReference type="EMBL" id="MFD2234250.1"/>
    </source>
</evidence>
<protein>
    <recommendedName>
        <fullName evidence="5">Phage r1t holin</fullName>
    </recommendedName>
</protein>
<evidence type="ECO:0000256" key="2">
    <source>
        <dbReference type="SAM" id="Phobius"/>
    </source>
</evidence>
<gene>
    <name evidence="3" type="ORF">ACFSNB_10590</name>
</gene>
<keyword evidence="2" id="KW-0472">Membrane</keyword>
<dbReference type="RefSeq" id="WP_377316283.1">
    <property type="nucleotide sequence ID" value="NZ_JBHUIY010000018.1"/>
</dbReference>
<keyword evidence="4" id="KW-1185">Reference proteome</keyword>
<proteinExistence type="predicted"/>
<reference evidence="4" key="1">
    <citation type="journal article" date="2019" name="Int. J. Syst. Evol. Microbiol.">
        <title>The Global Catalogue of Microorganisms (GCM) 10K type strain sequencing project: providing services to taxonomists for standard genome sequencing and annotation.</title>
        <authorList>
            <consortium name="The Broad Institute Genomics Platform"/>
            <consortium name="The Broad Institute Genome Sequencing Center for Infectious Disease"/>
            <person name="Wu L."/>
            <person name="Ma J."/>
        </authorList>
    </citation>
    <scope>NUCLEOTIDE SEQUENCE [LARGE SCALE GENOMIC DNA]</scope>
    <source>
        <strain evidence="4">KCTC 15012</strain>
    </source>
</reference>
<evidence type="ECO:0008006" key="5">
    <source>
        <dbReference type="Google" id="ProtNLM"/>
    </source>
</evidence>
<feature type="region of interest" description="Disordered" evidence="1">
    <location>
        <begin position="59"/>
        <end position="82"/>
    </location>
</feature>
<feature type="transmembrane region" description="Helical" evidence="2">
    <location>
        <begin position="16"/>
        <end position="36"/>
    </location>
</feature>
<evidence type="ECO:0000256" key="1">
    <source>
        <dbReference type="SAM" id="MobiDB-lite"/>
    </source>
</evidence>
<dbReference type="Proteomes" id="UP001597296">
    <property type="component" value="Unassembled WGS sequence"/>
</dbReference>
<keyword evidence="2" id="KW-0812">Transmembrane</keyword>
<accession>A0ABW5CDT5</accession>
<name>A0ABW5CDT5_9PROT</name>
<sequence>MSRLSRWLEARLSERSTWVGLGGALATGLATVGSYLDPVTAKMIAAAVIAAGAVAAVMPSGGTSANPPPAGPSDGPADPAQP</sequence>
<organism evidence="3 4">
    <name type="scientific">Phaeospirillum tilakii</name>
    <dbReference type="NCBI Taxonomy" id="741673"/>
    <lineage>
        <taxon>Bacteria</taxon>
        <taxon>Pseudomonadati</taxon>
        <taxon>Pseudomonadota</taxon>
        <taxon>Alphaproteobacteria</taxon>
        <taxon>Rhodospirillales</taxon>
        <taxon>Rhodospirillaceae</taxon>
        <taxon>Phaeospirillum</taxon>
    </lineage>
</organism>